<comment type="similarity">
    <text evidence="7">Belongs to the binding-protein-dependent transport system permease family.</text>
</comment>
<feature type="transmembrane region" description="Helical" evidence="7">
    <location>
        <begin position="150"/>
        <end position="170"/>
    </location>
</feature>
<comment type="caution">
    <text evidence="9">The sequence shown here is derived from an EMBL/GenBank/DDBJ whole genome shotgun (WGS) entry which is preliminary data.</text>
</comment>
<evidence type="ECO:0000256" key="6">
    <source>
        <dbReference type="ARBA" id="ARBA00023136"/>
    </source>
</evidence>
<dbReference type="STRING" id="180332.GCA_000797495_03792"/>
<dbReference type="Pfam" id="PF00528">
    <property type="entry name" value="BPD_transp_1"/>
    <property type="match status" value="1"/>
</dbReference>
<feature type="transmembrane region" description="Helical" evidence="7">
    <location>
        <begin position="12"/>
        <end position="38"/>
    </location>
</feature>
<evidence type="ECO:0000256" key="1">
    <source>
        <dbReference type="ARBA" id="ARBA00004651"/>
    </source>
</evidence>
<evidence type="ECO:0000259" key="8">
    <source>
        <dbReference type="PROSITE" id="PS50928"/>
    </source>
</evidence>
<dbReference type="CDD" id="cd06261">
    <property type="entry name" value="TM_PBP2"/>
    <property type="match status" value="1"/>
</dbReference>
<name>A0A4U8Q178_9FIRM</name>
<keyword evidence="10" id="KW-1185">Reference proteome</keyword>
<dbReference type="EMBL" id="QGQD01000097">
    <property type="protein sequence ID" value="TLC98316.1"/>
    <property type="molecule type" value="Genomic_DNA"/>
</dbReference>
<evidence type="ECO:0000313" key="10">
    <source>
        <dbReference type="Proteomes" id="UP000306509"/>
    </source>
</evidence>
<evidence type="ECO:0000256" key="4">
    <source>
        <dbReference type="ARBA" id="ARBA00022692"/>
    </source>
</evidence>
<keyword evidence="6 7" id="KW-0472">Membrane</keyword>
<evidence type="ECO:0000256" key="3">
    <source>
        <dbReference type="ARBA" id="ARBA00022475"/>
    </source>
</evidence>
<keyword evidence="2 7" id="KW-0813">Transport</keyword>
<evidence type="ECO:0000256" key="2">
    <source>
        <dbReference type="ARBA" id="ARBA00022448"/>
    </source>
</evidence>
<sequence length="298" mass="33351">MKKRRFCHREALQGWLSILPVLIILVAVRGIPVAAAVIKSFTNWDGMFKSDFVGLKNYIQILGHGEFWGLFRNNLVLLIYIPIQIFIGVVVAVLLYEEVKGWKIFRTIYYIPQVVSSLIVGFLFAIFFGFNGPINTLFRAVGMDGLAIEWLGQASSGLGVIIFCLVWINIGWQGMLVLGGLASVSPDIYEAARLDGAGYWQKLFLVTLPLLRRTIEYSIMVSVIWSFTSLFPLIYSLTRGGPGTETMTIDYMIYQKSFVSGSQMGYSCAMSVILLIIILIFTAVQQGISQKKEREEGA</sequence>
<evidence type="ECO:0000313" key="9">
    <source>
        <dbReference type="EMBL" id="TLC98316.1"/>
    </source>
</evidence>
<dbReference type="RefSeq" id="WP_052377767.1">
    <property type="nucleotide sequence ID" value="NZ_CABMJZ010000118.1"/>
</dbReference>
<dbReference type="SUPFAM" id="SSF161098">
    <property type="entry name" value="MetI-like"/>
    <property type="match status" value="1"/>
</dbReference>
<keyword evidence="4 7" id="KW-0812">Transmembrane</keyword>
<dbReference type="PANTHER" id="PTHR30193:SF37">
    <property type="entry name" value="INNER MEMBRANE ABC TRANSPORTER PERMEASE PROTEIN YCJO"/>
    <property type="match status" value="1"/>
</dbReference>
<keyword evidence="5 7" id="KW-1133">Transmembrane helix</keyword>
<feature type="domain" description="ABC transmembrane type-1" evidence="8">
    <location>
        <begin position="70"/>
        <end position="285"/>
    </location>
</feature>
<reference evidence="9 10" key="1">
    <citation type="journal article" date="2019" name="Anaerobe">
        <title>Detection of Robinsoniella peoriensis in multiple bone samples of a trauma patient.</title>
        <authorList>
            <person name="Schrottner P."/>
            <person name="Hartwich K."/>
            <person name="Bunk B."/>
            <person name="Schober I."/>
            <person name="Helbig S."/>
            <person name="Rudolph W.W."/>
            <person name="Gunzer F."/>
        </authorList>
    </citation>
    <scope>NUCLEOTIDE SEQUENCE [LARGE SCALE GENOMIC DNA]</scope>
    <source>
        <strain evidence="9 10">DSM 106044</strain>
    </source>
</reference>
<dbReference type="GO" id="GO:0005886">
    <property type="term" value="C:plasma membrane"/>
    <property type="evidence" value="ECO:0007669"/>
    <property type="project" value="UniProtKB-SubCell"/>
</dbReference>
<dbReference type="GO" id="GO:0055085">
    <property type="term" value="P:transmembrane transport"/>
    <property type="evidence" value="ECO:0007669"/>
    <property type="project" value="InterPro"/>
</dbReference>
<feature type="transmembrane region" description="Helical" evidence="7">
    <location>
        <begin position="264"/>
        <end position="284"/>
    </location>
</feature>
<accession>A0A4U8Q178</accession>
<dbReference type="Proteomes" id="UP000306509">
    <property type="component" value="Unassembled WGS sequence"/>
</dbReference>
<dbReference type="OrthoDB" id="9787541at2"/>
<proteinExistence type="inferred from homology"/>
<dbReference type="InterPro" id="IPR051393">
    <property type="entry name" value="ABC_transporter_permease"/>
</dbReference>
<comment type="subcellular location">
    <subcellularLocation>
        <location evidence="1 7">Cell membrane</location>
        <topology evidence="1 7">Multi-pass membrane protein</topology>
    </subcellularLocation>
</comment>
<gene>
    <name evidence="9" type="primary">lacF_39</name>
    <name evidence="9" type="ORF">DSM106044_04832</name>
</gene>
<dbReference type="InterPro" id="IPR000515">
    <property type="entry name" value="MetI-like"/>
</dbReference>
<protein>
    <submittedName>
        <fullName evidence="9">Lactose transport system permease protein LacF</fullName>
    </submittedName>
</protein>
<feature type="transmembrane region" description="Helical" evidence="7">
    <location>
        <begin position="217"/>
        <end position="237"/>
    </location>
</feature>
<dbReference type="PANTHER" id="PTHR30193">
    <property type="entry name" value="ABC TRANSPORTER PERMEASE PROTEIN"/>
    <property type="match status" value="1"/>
</dbReference>
<organism evidence="9 10">
    <name type="scientific">Robinsoniella peoriensis</name>
    <dbReference type="NCBI Taxonomy" id="180332"/>
    <lineage>
        <taxon>Bacteria</taxon>
        <taxon>Bacillati</taxon>
        <taxon>Bacillota</taxon>
        <taxon>Clostridia</taxon>
        <taxon>Lachnospirales</taxon>
        <taxon>Lachnospiraceae</taxon>
        <taxon>Robinsoniella</taxon>
    </lineage>
</organism>
<feature type="transmembrane region" description="Helical" evidence="7">
    <location>
        <begin position="75"/>
        <end position="96"/>
    </location>
</feature>
<evidence type="ECO:0000256" key="7">
    <source>
        <dbReference type="RuleBase" id="RU363032"/>
    </source>
</evidence>
<dbReference type="Gene3D" id="1.10.3720.10">
    <property type="entry name" value="MetI-like"/>
    <property type="match status" value="1"/>
</dbReference>
<evidence type="ECO:0000256" key="5">
    <source>
        <dbReference type="ARBA" id="ARBA00022989"/>
    </source>
</evidence>
<dbReference type="PROSITE" id="PS50928">
    <property type="entry name" value="ABC_TM1"/>
    <property type="match status" value="1"/>
</dbReference>
<feature type="transmembrane region" description="Helical" evidence="7">
    <location>
        <begin position="108"/>
        <end position="130"/>
    </location>
</feature>
<dbReference type="InterPro" id="IPR035906">
    <property type="entry name" value="MetI-like_sf"/>
</dbReference>
<keyword evidence="3" id="KW-1003">Cell membrane</keyword>
<dbReference type="AlphaFoldDB" id="A0A4U8Q178"/>